<dbReference type="SMART" id="SM00823">
    <property type="entry name" value="PKS_PP"/>
    <property type="match status" value="1"/>
</dbReference>
<gene>
    <name evidence="4" type="ORF">DFR68_11714</name>
</gene>
<accession>A0A370GL59</accession>
<name>A0A370GL59_9NOCA</name>
<evidence type="ECO:0000259" key="3">
    <source>
        <dbReference type="PROSITE" id="PS50075"/>
    </source>
</evidence>
<proteinExistence type="predicted"/>
<protein>
    <submittedName>
        <fullName evidence="4">Act minimal PKS acyl carrier protein</fullName>
    </submittedName>
</protein>
<dbReference type="Gene3D" id="1.10.1200.10">
    <property type="entry name" value="ACP-like"/>
    <property type="match status" value="1"/>
</dbReference>
<dbReference type="RefSeq" id="WP_068025255.1">
    <property type="nucleotide sequence ID" value="NZ_QQAZ01000017.1"/>
</dbReference>
<dbReference type="PROSITE" id="PS50075">
    <property type="entry name" value="CARRIER"/>
    <property type="match status" value="1"/>
</dbReference>
<reference evidence="4 5" key="1">
    <citation type="submission" date="2018-07" db="EMBL/GenBank/DDBJ databases">
        <title>Genomic Encyclopedia of Type Strains, Phase IV (KMG-IV): sequencing the most valuable type-strain genomes for metagenomic binning, comparative biology and taxonomic classification.</title>
        <authorList>
            <person name="Goeker M."/>
        </authorList>
    </citation>
    <scope>NUCLEOTIDE SEQUENCE [LARGE SCALE GENOMIC DNA]</scope>
    <source>
        <strain evidence="4 5">DSM 44952</strain>
    </source>
</reference>
<evidence type="ECO:0000256" key="1">
    <source>
        <dbReference type="ARBA" id="ARBA00022450"/>
    </source>
</evidence>
<evidence type="ECO:0000313" key="5">
    <source>
        <dbReference type="Proteomes" id="UP000255355"/>
    </source>
</evidence>
<keyword evidence="2" id="KW-0597">Phosphoprotein</keyword>
<dbReference type="Proteomes" id="UP000255355">
    <property type="component" value="Unassembled WGS sequence"/>
</dbReference>
<dbReference type="PROSITE" id="PS00012">
    <property type="entry name" value="PHOSPHOPANTETHEINE"/>
    <property type="match status" value="1"/>
</dbReference>
<dbReference type="InterPro" id="IPR036736">
    <property type="entry name" value="ACP-like_sf"/>
</dbReference>
<feature type="domain" description="Carrier" evidence="3">
    <location>
        <begin position="4"/>
        <end position="83"/>
    </location>
</feature>
<comment type="caution">
    <text evidence="4">The sequence shown here is derived from an EMBL/GenBank/DDBJ whole genome shotgun (WGS) entry which is preliminary data.</text>
</comment>
<dbReference type="InterPro" id="IPR006162">
    <property type="entry name" value="Ppantetheine_attach_site"/>
</dbReference>
<dbReference type="STRING" id="1210089.GCA_001613165_05372"/>
<evidence type="ECO:0000256" key="2">
    <source>
        <dbReference type="ARBA" id="ARBA00022553"/>
    </source>
</evidence>
<keyword evidence="5" id="KW-1185">Reference proteome</keyword>
<evidence type="ECO:0000313" key="4">
    <source>
        <dbReference type="EMBL" id="RDI44397.1"/>
    </source>
</evidence>
<dbReference type="AlphaFoldDB" id="A0A370GL59"/>
<dbReference type="Pfam" id="PF00550">
    <property type="entry name" value="PP-binding"/>
    <property type="match status" value="1"/>
</dbReference>
<keyword evidence="1" id="KW-0596">Phosphopantetheine</keyword>
<dbReference type="InterPro" id="IPR020806">
    <property type="entry name" value="PKS_PP-bd"/>
</dbReference>
<dbReference type="SUPFAM" id="SSF47336">
    <property type="entry name" value="ACP-like"/>
    <property type="match status" value="1"/>
</dbReference>
<dbReference type="EMBL" id="QQAZ01000017">
    <property type="protein sequence ID" value="RDI44397.1"/>
    <property type="molecule type" value="Genomic_DNA"/>
</dbReference>
<dbReference type="GO" id="GO:0031177">
    <property type="term" value="F:phosphopantetheine binding"/>
    <property type="evidence" value="ECO:0007669"/>
    <property type="project" value="InterPro"/>
</dbReference>
<dbReference type="InterPro" id="IPR009081">
    <property type="entry name" value="PP-bd_ACP"/>
</dbReference>
<sequence>MSTIMTIDELRRILVACAGGDEDAPELAGDFSAANFEDLGYDSLALIETASRIQQDFGVTVPEEQLIDLETPQELIDIVNSRLAGAAS</sequence>
<organism evidence="4 5">
    <name type="scientific">Nocardia mexicana</name>
    <dbReference type="NCBI Taxonomy" id="279262"/>
    <lineage>
        <taxon>Bacteria</taxon>
        <taxon>Bacillati</taxon>
        <taxon>Actinomycetota</taxon>
        <taxon>Actinomycetes</taxon>
        <taxon>Mycobacteriales</taxon>
        <taxon>Nocardiaceae</taxon>
        <taxon>Nocardia</taxon>
    </lineage>
</organism>